<dbReference type="Pfam" id="PF01494">
    <property type="entry name" value="FAD_binding_3"/>
    <property type="match status" value="1"/>
</dbReference>
<dbReference type="InterPro" id="IPR036188">
    <property type="entry name" value="FAD/NAD-bd_sf"/>
</dbReference>
<dbReference type="GO" id="GO:0044550">
    <property type="term" value="P:secondary metabolite biosynthetic process"/>
    <property type="evidence" value="ECO:0007669"/>
    <property type="project" value="TreeGrafter"/>
</dbReference>
<dbReference type="InterPro" id="IPR051104">
    <property type="entry name" value="FAD_monoxygenase"/>
</dbReference>
<gene>
    <name evidence="6" type="ORF">A1O1_02871</name>
</gene>
<keyword evidence="3" id="KW-0560">Oxidoreductase</keyword>
<reference evidence="6 7" key="1">
    <citation type="submission" date="2013-03" db="EMBL/GenBank/DDBJ databases">
        <title>The Genome Sequence of Capronia coronata CBS 617.96.</title>
        <authorList>
            <consortium name="The Broad Institute Genomics Platform"/>
            <person name="Cuomo C."/>
            <person name="de Hoog S."/>
            <person name="Gorbushina A."/>
            <person name="Walker B."/>
            <person name="Young S.K."/>
            <person name="Zeng Q."/>
            <person name="Gargeya S."/>
            <person name="Fitzgerald M."/>
            <person name="Haas B."/>
            <person name="Abouelleil A."/>
            <person name="Allen A.W."/>
            <person name="Alvarado L."/>
            <person name="Arachchi H.M."/>
            <person name="Berlin A.M."/>
            <person name="Chapman S.B."/>
            <person name="Gainer-Dewar J."/>
            <person name="Goldberg J."/>
            <person name="Griggs A."/>
            <person name="Gujja S."/>
            <person name="Hansen M."/>
            <person name="Howarth C."/>
            <person name="Imamovic A."/>
            <person name="Ireland A."/>
            <person name="Larimer J."/>
            <person name="McCowan C."/>
            <person name="Murphy C."/>
            <person name="Pearson M."/>
            <person name="Poon T.W."/>
            <person name="Priest M."/>
            <person name="Roberts A."/>
            <person name="Saif S."/>
            <person name="Shea T."/>
            <person name="Sisk P."/>
            <person name="Sykes S."/>
            <person name="Wortman J."/>
            <person name="Nusbaum C."/>
            <person name="Birren B."/>
        </authorList>
    </citation>
    <scope>NUCLEOTIDE SEQUENCE [LARGE SCALE GENOMIC DNA]</scope>
    <source>
        <strain evidence="6 7">CBS 617.96</strain>
    </source>
</reference>
<evidence type="ECO:0000256" key="4">
    <source>
        <dbReference type="SAM" id="Phobius"/>
    </source>
</evidence>
<sequence>MTQAEGAPFSVAIIGAGIGGLALAIGLLKKNVPCTVYESASKFDAVGAGIGLGPNALRAIELMDPKFRAMYDEVKVGNKSPDRVHEQIEILGIQEGFGITDDWHGGSVSHPAFERSSAHRKALLEIMESLIPPGTVQFNKRVIRLEQKSPQKVTIVFQDGEVVQSDIVVGCDGIKGMSRKVVLESRYPEEVPAKYNNTYIYRGITSMEEAKKRIGTYAEDARWWMGKGKGWAMYPISKGTEVNIVAFIHDPDEWVGEQATKEVTREEMFSDFAEFDHRLKALLDFVKPVRWPLFHHPNTPTYYKGRICLMGDSAHASSPAQAAGAGQGLEDALILSRLLGLVRRTNEVESAIQVYDAIRRPRAQAVVQESRDVGMAYFFLHPDFGDDLKKITADANVRLPKIWFYDLDRDLKLAEDSFNALVRYPACKDDVVTVSIAETTTSVPSRIAT</sequence>
<keyword evidence="4" id="KW-0472">Membrane</keyword>
<keyword evidence="4" id="KW-0812">Transmembrane</keyword>
<dbReference type="Gene3D" id="3.50.50.60">
    <property type="entry name" value="FAD/NAD(P)-binding domain"/>
    <property type="match status" value="1"/>
</dbReference>
<keyword evidence="2" id="KW-0274">FAD</keyword>
<evidence type="ECO:0000256" key="2">
    <source>
        <dbReference type="ARBA" id="ARBA00022827"/>
    </source>
</evidence>
<keyword evidence="7" id="KW-1185">Reference proteome</keyword>
<protein>
    <recommendedName>
        <fullName evidence="5">FAD-binding domain-containing protein</fullName>
    </recommendedName>
</protein>
<dbReference type="GeneID" id="19157768"/>
<evidence type="ECO:0000256" key="3">
    <source>
        <dbReference type="ARBA" id="ARBA00023002"/>
    </source>
</evidence>
<dbReference type="GO" id="GO:0071949">
    <property type="term" value="F:FAD binding"/>
    <property type="evidence" value="ECO:0007669"/>
    <property type="project" value="InterPro"/>
</dbReference>
<dbReference type="SUPFAM" id="SSF51905">
    <property type="entry name" value="FAD/NAD(P)-binding domain"/>
    <property type="match status" value="1"/>
</dbReference>
<keyword evidence="4" id="KW-1133">Transmembrane helix</keyword>
<comment type="caution">
    <text evidence="6">The sequence shown here is derived from an EMBL/GenBank/DDBJ whole genome shotgun (WGS) entry which is preliminary data.</text>
</comment>
<name>W9YXT1_9EURO</name>
<dbReference type="STRING" id="1182541.W9YXT1"/>
<dbReference type="PANTHER" id="PTHR46720:SF3">
    <property type="entry name" value="FAD-BINDING DOMAIN-CONTAINING PROTEIN-RELATED"/>
    <property type="match status" value="1"/>
</dbReference>
<dbReference type="EMBL" id="AMWN01000002">
    <property type="protein sequence ID" value="EXJ94475.1"/>
    <property type="molecule type" value="Genomic_DNA"/>
</dbReference>
<keyword evidence="1" id="KW-0285">Flavoprotein</keyword>
<dbReference type="eggNOG" id="KOG2614">
    <property type="taxonomic scope" value="Eukaryota"/>
</dbReference>
<feature type="domain" description="FAD-binding" evidence="5">
    <location>
        <begin position="10"/>
        <end position="370"/>
    </location>
</feature>
<dbReference type="PANTHER" id="PTHR46720">
    <property type="entry name" value="HYDROXYLASE, PUTATIVE (AFU_ORTHOLOGUE AFUA_3G01460)-RELATED"/>
    <property type="match status" value="1"/>
</dbReference>
<proteinExistence type="predicted"/>
<dbReference type="Proteomes" id="UP000019484">
    <property type="component" value="Unassembled WGS sequence"/>
</dbReference>
<feature type="transmembrane region" description="Helical" evidence="4">
    <location>
        <begin position="7"/>
        <end position="28"/>
    </location>
</feature>
<evidence type="ECO:0000256" key="1">
    <source>
        <dbReference type="ARBA" id="ARBA00022630"/>
    </source>
</evidence>
<dbReference type="PRINTS" id="PR00420">
    <property type="entry name" value="RNGMNOXGNASE"/>
</dbReference>
<evidence type="ECO:0000313" key="6">
    <source>
        <dbReference type="EMBL" id="EXJ94475.1"/>
    </source>
</evidence>
<dbReference type="HOGENOM" id="CLU_009665_6_3_1"/>
<evidence type="ECO:0000259" key="5">
    <source>
        <dbReference type="Pfam" id="PF01494"/>
    </source>
</evidence>
<dbReference type="GO" id="GO:0016491">
    <property type="term" value="F:oxidoreductase activity"/>
    <property type="evidence" value="ECO:0007669"/>
    <property type="project" value="UniProtKB-KW"/>
</dbReference>
<evidence type="ECO:0000313" key="7">
    <source>
        <dbReference type="Proteomes" id="UP000019484"/>
    </source>
</evidence>
<organism evidence="6 7">
    <name type="scientific">Capronia coronata CBS 617.96</name>
    <dbReference type="NCBI Taxonomy" id="1182541"/>
    <lineage>
        <taxon>Eukaryota</taxon>
        <taxon>Fungi</taxon>
        <taxon>Dikarya</taxon>
        <taxon>Ascomycota</taxon>
        <taxon>Pezizomycotina</taxon>
        <taxon>Eurotiomycetes</taxon>
        <taxon>Chaetothyriomycetidae</taxon>
        <taxon>Chaetothyriales</taxon>
        <taxon>Herpotrichiellaceae</taxon>
        <taxon>Capronia</taxon>
    </lineage>
</organism>
<dbReference type="SUPFAM" id="SSF54373">
    <property type="entry name" value="FAD-linked reductases, C-terminal domain"/>
    <property type="match status" value="1"/>
</dbReference>
<dbReference type="OrthoDB" id="417877at2759"/>
<accession>W9YXT1</accession>
<dbReference type="RefSeq" id="XP_007721969.1">
    <property type="nucleotide sequence ID" value="XM_007723779.1"/>
</dbReference>
<dbReference type="InterPro" id="IPR002938">
    <property type="entry name" value="FAD-bd"/>
</dbReference>
<dbReference type="AlphaFoldDB" id="W9YXT1"/>